<name>A0ABD0UZ56_DENTH</name>
<sequence length="170" mass="19256">MVGRKVEVLEEEIGQLKTDFEEKISDFQNQFATIHKKIDGRFAALEDLMKKMLEDKQKPATSESKETTDSHGMGGNSNTFRRRVNPEVEVLEGDDGMPPLEPLSMEEMSMGYGRRGVDFLGRREELHRRGADFEGRMEKFYCRGADFEGRRGEYNEGLGERAAAIVGPST</sequence>
<keyword evidence="3" id="KW-1185">Reference proteome</keyword>
<evidence type="ECO:0000313" key="3">
    <source>
        <dbReference type="Proteomes" id="UP001552299"/>
    </source>
</evidence>
<reference evidence="2 3" key="1">
    <citation type="journal article" date="2024" name="Plant Biotechnol. J.">
        <title>Dendrobium thyrsiflorum genome and its molecular insights into genes involved in important horticultural traits.</title>
        <authorList>
            <person name="Chen B."/>
            <person name="Wang J.Y."/>
            <person name="Zheng P.J."/>
            <person name="Li K.L."/>
            <person name="Liang Y.M."/>
            <person name="Chen X.F."/>
            <person name="Zhang C."/>
            <person name="Zhao X."/>
            <person name="He X."/>
            <person name="Zhang G.Q."/>
            <person name="Liu Z.J."/>
            <person name="Xu Q."/>
        </authorList>
    </citation>
    <scope>NUCLEOTIDE SEQUENCE [LARGE SCALE GENOMIC DNA]</scope>
    <source>
        <strain evidence="2">GZMU011</strain>
    </source>
</reference>
<gene>
    <name evidence="2" type="ORF">M5K25_013049</name>
</gene>
<dbReference type="Proteomes" id="UP001552299">
    <property type="component" value="Unassembled WGS sequence"/>
</dbReference>
<dbReference type="AlphaFoldDB" id="A0ABD0UZ56"/>
<evidence type="ECO:0000256" key="1">
    <source>
        <dbReference type="SAM" id="MobiDB-lite"/>
    </source>
</evidence>
<dbReference type="EMBL" id="JANQDX010000010">
    <property type="protein sequence ID" value="KAL0917940.1"/>
    <property type="molecule type" value="Genomic_DNA"/>
</dbReference>
<organism evidence="2 3">
    <name type="scientific">Dendrobium thyrsiflorum</name>
    <name type="common">Pinecone-like raceme dendrobium</name>
    <name type="synonym">Orchid</name>
    <dbReference type="NCBI Taxonomy" id="117978"/>
    <lineage>
        <taxon>Eukaryota</taxon>
        <taxon>Viridiplantae</taxon>
        <taxon>Streptophyta</taxon>
        <taxon>Embryophyta</taxon>
        <taxon>Tracheophyta</taxon>
        <taxon>Spermatophyta</taxon>
        <taxon>Magnoliopsida</taxon>
        <taxon>Liliopsida</taxon>
        <taxon>Asparagales</taxon>
        <taxon>Orchidaceae</taxon>
        <taxon>Epidendroideae</taxon>
        <taxon>Malaxideae</taxon>
        <taxon>Dendrobiinae</taxon>
        <taxon>Dendrobium</taxon>
    </lineage>
</organism>
<accession>A0ABD0UZ56</accession>
<feature type="compositionally biased region" description="Basic and acidic residues" evidence="1">
    <location>
        <begin position="53"/>
        <end position="69"/>
    </location>
</feature>
<feature type="region of interest" description="Disordered" evidence="1">
    <location>
        <begin position="53"/>
        <end position="104"/>
    </location>
</feature>
<proteinExistence type="predicted"/>
<evidence type="ECO:0000313" key="2">
    <source>
        <dbReference type="EMBL" id="KAL0917940.1"/>
    </source>
</evidence>
<protein>
    <submittedName>
        <fullName evidence="2">Uncharacterized protein</fullName>
    </submittedName>
</protein>
<comment type="caution">
    <text evidence="2">The sequence shown here is derived from an EMBL/GenBank/DDBJ whole genome shotgun (WGS) entry which is preliminary data.</text>
</comment>